<reference evidence="2" key="1">
    <citation type="submission" date="2022-10" db="EMBL/GenBank/DDBJ databases">
        <title>A novel bacterium of genus Hazenella, isolated from South China Sea.</title>
        <authorList>
            <person name="Huang H."/>
            <person name="Mo K."/>
            <person name="Hu Y."/>
        </authorList>
    </citation>
    <scope>NUCLEOTIDE SEQUENCE [LARGE SCALE GENOMIC DNA]</scope>
    <source>
        <strain evidence="2">IB182357</strain>
    </source>
</reference>
<accession>A0A926RUD5</accession>
<comment type="caution">
    <text evidence="1">The sequence shown here is derived from an EMBL/GenBank/DDBJ whole genome shotgun (WGS) entry which is preliminary data.</text>
</comment>
<dbReference type="EMBL" id="JACXAH010000014">
    <property type="protein sequence ID" value="MBD1372838.1"/>
    <property type="molecule type" value="Genomic_DNA"/>
</dbReference>
<organism evidence="1 2">
    <name type="scientific">Polycladospora coralii</name>
    <dbReference type="NCBI Taxonomy" id="2771432"/>
    <lineage>
        <taxon>Bacteria</taxon>
        <taxon>Bacillati</taxon>
        <taxon>Bacillota</taxon>
        <taxon>Bacilli</taxon>
        <taxon>Bacillales</taxon>
        <taxon>Thermoactinomycetaceae</taxon>
        <taxon>Polycladospora</taxon>
    </lineage>
</organism>
<dbReference type="Proteomes" id="UP000661691">
    <property type="component" value="Unassembled WGS sequence"/>
</dbReference>
<sequence length="39" mass="4456">MEMIGMKYQPPVLIEIGSFEEVTLGSKNEDTADESSHRW</sequence>
<keyword evidence="2" id="KW-1185">Reference proteome</keyword>
<dbReference type="NCBIfam" id="NF033521">
    <property type="entry name" value="lasso_leader_L3"/>
    <property type="match status" value="1"/>
</dbReference>
<gene>
    <name evidence="1" type="ORF">IC620_10770</name>
</gene>
<protein>
    <submittedName>
        <fullName evidence="1">Lasso RiPP family leader peptide-containing protein</fullName>
    </submittedName>
</protein>
<dbReference type="AlphaFoldDB" id="A0A926RUD5"/>
<evidence type="ECO:0000313" key="2">
    <source>
        <dbReference type="Proteomes" id="UP000661691"/>
    </source>
</evidence>
<name>A0A926RUD5_9BACL</name>
<evidence type="ECO:0000313" key="1">
    <source>
        <dbReference type="EMBL" id="MBD1372838.1"/>
    </source>
</evidence>
<proteinExistence type="predicted"/>